<feature type="domain" description="DUF8094" evidence="2">
    <location>
        <begin position="49"/>
        <end position="340"/>
    </location>
</feature>
<keyword evidence="4" id="KW-1185">Reference proteome</keyword>
<dbReference type="PROSITE" id="PS51318">
    <property type="entry name" value="TAT"/>
    <property type="match status" value="1"/>
</dbReference>
<feature type="chain" id="PRO_5045106728" description="DUF8094 domain-containing protein" evidence="1">
    <location>
        <begin position="25"/>
        <end position="341"/>
    </location>
</feature>
<dbReference type="Proteomes" id="UP000696294">
    <property type="component" value="Unassembled WGS sequence"/>
</dbReference>
<protein>
    <recommendedName>
        <fullName evidence="2">DUF8094 domain-containing protein</fullName>
    </recommendedName>
</protein>
<dbReference type="InterPro" id="IPR058407">
    <property type="entry name" value="DUF8094"/>
</dbReference>
<evidence type="ECO:0000313" key="3">
    <source>
        <dbReference type="EMBL" id="NJP93311.1"/>
    </source>
</evidence>
<organism evidence="3 4">
    <name type="scientific">Nonomuraea composti</name>
    <dbReference type="NCBI Taxonomy" id="2720023"/>
    <lineage>
        <taxon>Bacteria</taxon>
        <taxon>Bacillati</taxon>
        <taxon>Actinomycetota</taxon>
        <taxon>Actinomycetes</taxon>
        <taxon>Streptosporangiales</taxon>
        <taxon>Streptosporangiaceae</taxon>
        <taxon>Nonomuraea</taxon>
    </lineage>
</organism>
<reference evidence="3 4" key="1">
    <citation type="submission" date="2020-03" db="EMBL/GenBank/DDBJ databases">
        <title>WGS of actinomycetes isolated from Thailand.</title>
        <authorList>
            <person name="Thawai C."/>
        </authorList>
    </citation>
    <scope>NUCLEOTIDE SEQUENCE [LARGE SCALE GENOMIC DNA]</scope>
    <source>
        <strain evidence="3 4">FMUSA5-5</strain>
    </source>
</reference>
<dbReference type="Pfam" id="PF26366">
    <property type="entry name" value="DUF8094"/>
    <property type="match status" value="1"/>
</dbReference>
<dbReference type="InterPro" id="IPR006311">
    <property type="entry name" value="TAT_signal"/>
</dbReference>
<evidence type="ECO:0000259" key="2">
    <source>
        <dbReference type="Pfam" id="PF26366"/>
    </source>
</evidence>
<evidence type="ECO:0000256" key="1">
    <source>
        <dbReference type="SAM" id="SignalP"/>
    </source>
</evidence>
<name>A0ABX1B778_9ACTN</name>
<keyword evidence="1" id="KW-0732">Signal</keyword>
<accession>A0ABX1B778</accession>
<dbReference type="PROSITE" id="PS51257">
    <property type="entry name" value="PROKAR_LIPOPROTEIN"/>
    <property type="match status" value="1"/>
</dbReference>
<proteinExistence type="predicted"/>
<feature type="signal peptide" evidence="1">
    <location>
        <begin position="1"/>
        <end position="24"/>
    </location>
</feature>
<gene>
    <name evidence="3" type="ORF">HCN51_28350</name>
</gene>
<comment type="caution">
    <text evidence="3">The sequence shown here is derived from an EMBL/GenBank/DDBJ whole genome shotgun (WGS) entry which is preliminary data.</text>
</comment>
<dbReference type="RefSeq" id="WP_168013261.1">
    <property type="nucleotide sequence ID" value="NZ_JAATEP010000021.1"/>
</dbReference>
<sequence length="341" mass="35933">MRAYGRRGLLALAAGLLAAVTACSGDARPTATTPAAAVTAAPSPSPDEPEVTLQEAADEFTAFTVTDNSLRGENWTSTFEGRLTQASDITTGGQWPLTQAAYVSTGSKPPRRQWGAPTLYVPRFAQGERAPWFSALATRDGRPTLLTFAKSDRWRLSSAAQLVPGQTLPKIKLDADGYASSVPADDKTITISPQFMGPVHASVAETGKSGVTAGLLAPGPYTTDVAEQIADLRLDAKGAELSYDSIFSADNYPVYALRTEGGGALIQYSLTRTSTTKNMANKTFKIPVPPQASWAITDPTVRLNLRLTEVHQYASAVPPLTAPAAAQVVAHDGALTRASGE</sequence>
<evidence type="ECO:0000313" key="4">
    <source>
        <dbReference type="Proteomes" id="UP000696294"/>
    </source>
</evidence>
<dbReference type="EMBL" id="JAATEP010000021">
    <property type="protein sequence ID" value="NJP93311.1"/>
    <property type="molecule type" value="Genomic_DNA"/>
</dbReference>